<keyword evidence="1" id="KW-0862">Zinc</keyword>
<sequence>MSPRPDADPFCLECHWENYHMAESDLLSPSECFDIACWNNSDLGNHLSSCDGPDCCDMDDCARGCADVCDGFVDCDKSTICSEAFCDNSNCQTEGTACFDKDCIGSHYDHDAFLSQSGPLSWDCLSLVPDRSNNCGFHDDGLESALSSHMHSPGTAIPSDISLSLKDLGHNFYANQNSFNSQPHMPPPQCINHNLDAICVSNMTDFCHTLGNCAYPHRSANPPSTLGNCSETSAPYASLHSSRTPHHHYHHRYSSLHTLGSQFSRRRLDATPTVTESTRTTPSLSLQSSPVPTSSCRDLNSVGPFDSPDFLGTEELHICRWIAHSSDNAICGAIFPDAGSLQKHLTSVHADPRQGCQGQGYYCCWDGCSRPDEPFSQKSKLQGHFLTHSNYKSFQCSICGKPFARQATLERHERSHRGDKPYKCKECGKKFTDSSELKTHMRTHTGEKPFKCTHPGCTFETGDSSNMSSHKLTHGERKHKCPYPGCSKSFTRPDQLKRHLKGTHKHTNILPVRLTSPLRDTSIPQV</sequence>
<keyword evidence="1" id="KW-0479">Metal-binding</keyword>
<evidence type="ECO:0000313" key="1">
    <source>
        <dbReference type="EMBL" id="KAI2388388.1"/>
    </source>
</evidence>
<accession>A0ACB8UZB6</accession>
<keyword evidence="1" id="KW-0863">Zinc-finger</keyword>
<reference evidence="1" key="1">
    <citation type="journal article" date="2022" name="bioRxiv">
        <title>Population genetic analysis of Ophidiomyces ophidiicola, the causative agent of snake fungal disease, indicates recent introductions to the USA.</title>
        <authorList>
            <person name="Ladner J.T."/>
            <person name="Palmer J.M."/>
            <person name="Ettinger C.L."/>
            <person name="Stajich J.E."/>
            <person name="Farrell T.M."/>
            <person name="Glorioso B.M."/>
            <person name="Lawson B."/>
            <person name="Price S.J."/>
            <person name="Stengle A.G."/>
            <person name="Grear D.A."/>
            <person name="Lorch J.M."/>
        </authorList>
    </citation>
    <scope>NUCLEOTIDE SEQUENCE</scope>
    <source>
        <strain evidence="1">NWHC 24266-5</strain>
    </source>
</reference>
<comment type="caution">
    <text evidence="1">The sequence shown here is derived from an EMBL/GenBank/DDBJ whole genome shotgun (WGS) entry which is preliminary data.</text>
</comment>
<protein>
    <submittedName>
        <fullName evidence="1">Zinc-finger protein</fullName>
    </submittedName>
</protein>
<proteinExistence type="predicted"/>
<name>A0ACB8UZB6_9EURO</name>
<dbReference type="EMBL" id="JALBCA010000031">
    <property type="protein sequence ID" value="KAI2388388.1"/>
    <property type="molecule type" value="Genomic_DNA"/>
</dbReference>
<gene>
    <name evidence="1" type="primary">SUR1</name>
    <name evidence="1" type="ORF">LOY88_002584</name>
</gene>
<organism evidence="1">
    <name type="scientific">Ophidiomyces ophidiicola</name>
    <dbReference type="NCBI Taxonomy" id="1387563"/>
    <lineage>
        <taxon>Eukaryota</taxon>
        <taxon>Fungi</taxon>
        <taxon>Dikarya</taxon>
        <taxon>Ascomycota</taxon>
        <taxon>Pezizomycotina</taxon>
        <taxon>Eurotiomycetes</taxon>
        <taxon>Eurotiomycetidae</taxon>
        <taxon>Onygenales</taxon>
        <taxon>Onygenaceae</taxon>
        <taxon>Ophidiomyces</taxon>
    </lineage>
</organism>